<feature type="chain" id="PRO_5031022104" evidence="1">
    <location>
        <begin position="27"/>
        <end position="242"/>
    </location>
</feature>
<dbReference type="Proteomes" id="UP000538670">
    <property type="component" value="Unassembled WGS sequence"/>
</dbReference>
<evidence type="ECO:0000313" key="2">
    <source>
        <dbReference type="EMBL" id="MBB3881074.1"/>
    </source>
</evidence>
<keyword evidence="1" id="KW-0732">Signal</keyword>
<dbReference type="EMBL" id="JACIDH010000029">
    <property type="protein sequence ID" value="MBB3881074.1"/>
    <property type="molecule type" value="Genomic_DNA"/>
</dbReference>
<organism evidence="2 3">
    <name type="scientific">Sphingomonas pseudosanguinis</name>
    <dbReference type="NCBI Taxonomy" id="413712"/>
    <lineage>
        <taxon>Bacteria</taxon>
        <taxon>Pseudomonadati</taxon>
        <taxon>Pseudomonadota</taxon>
        <taxon>Alphaproteobacteria</taxon>
        <taxon>Sphingomonadales</taxon>
        <taxon>Sphingomonadaceae</taxon>
        <taxon>Sphingomonas</taxon>
    </lineage>
</organism>
<comment type="caution">
    <text evidence="2">The sequence shown here is derived from an EMBL/GenBank/DDBJ whole genome shotgun (WGS) entry which is preliminary data.</text>
</comment>
<reference evidence="2 3" key="1">
    <citation type="submission" date="2020-08" db="EMBL/GenBank/DDBJ databases">
        <title>Genomic Encyclopedia of Type Strains, Phase IV (KMG-IV): sequencing the most valuable type-strain genomes for metagenomic binning, comparative biology and taxonomic classification.</title>
        <authorList>
            <person name="Goeker M."/>
        </authorList>
    </citation>
    <scope>NUCLEOTIDE SEQUENCE [LARGE SCALE GENOMIC DNA]</scope>
    <source>
        <strain evidence="2 3">DSM 19512</strain>
    </source>
</reference>
<name>A0A7W6ABY1_9SPHN</name>
<feature type="signal peptide" evidence="1">
    <location>
        <begin position="1"/>
        <end position="26"/>
    </location>
</feature>
<evidence type="ECO:0000256" key="1">
    <source>
        <dbReference type="SAM" id="SignalP"/>
    </source>
</evidence>
<evidence type="ECO:0000313" key="3">
    <source>
        <dbReference type="Proteomes" id="UP000538670"/>
    </source>
</evidence>
<dbReference type="AlphaFoldDB" id="A0A7W6ABY1"/>
<gene>
    <name evidence="2" type="ORF">GGR48_003528</name>
</gene>
<proteinExistence type="predicted"/>
<sequence length="242" mass="26942">MKLRHRLAGAWTIAMALMLMPAIAEAAPTQDGPDIPEPMVFDMIRPLTAKRGEVEVNALVQRDLSGPRGEVEWAPEIEVAVADGFAVELELPLIDTRVVQYKMGLQGKLGTFRGGRGIHGVQYLGLYDRESGEWQSTLVWLLGNRFGERWSTMTMLGIGDVTLREGNQTGFVINHSTFYDLDRDTVLGLEVNRQNGDGAYWLLMPQAHRSFGKLSLQGGIGAERARGEPFRPRLGLRLIREL</sequence>
<accession>A0A7W6ABY1</accession>
<protein>
    <submittedName>
        <fullName evidence="2">Uncharacterized protein</fullName>
    </submittedName>
</protein>
<keyword evidence="3" id="KW-1185">Reference proteome</keyword>